<reference evidence="1 2" key="1">
    <citation type="submission" date="2018-06" db="EMBL/GenBank/DDBJ databases">
        <title>Sphaerisporangium craniellae sp. nov., isolated from a marine sponge in the South China Sea.</title>
        <authorList>
            <person name="Li L."/>
        </authorList>
    </citation>
    <scope>NUCLEOTIDE SEQUENCE [LARGE SCALE GENOMIC DNA]</scope>
    <source>
        <strain evidence="1 2">CCTCC AA 208026</strain>
    </source>
</reference>
<proteinExistence type="predicted"/>
<dbReference type="EMBL" id="QOIL01000027">
    <property type="protein sequence ID" value="RCG22760.1"/>
    <property type="molecule type" value="Genomic_DNA"/>
</dbReference>
<keyword evidence="2" id="KW-1185">Reference proteome</keyword>
<name>A0A367EZZ2_9ACTN</name>
<organism evidence="1 2">
    <name type="scientific">Sphaerisporangium album</name>
    <dbReference type="NCBI Taxonomy" id="509200"/>
    <lineage>
        <taxon>Bacteria</taxon>
        <taxon>Bacillati</taxon>
        <taxon>Actinomycetota</taxon>
        <taxon>Actinomycetes</taxon>
        <taxon>Streptosporangiales</taxon>
        <taxon>Streptosporangiaceae</taxon>
        <taxon>Sphaerisporangium</taxon>
    </lineage>
</organism>
<gene>
    <name evidence="1" type="ORF">DQ384_34710</name>
</gene>
<protein>
    <submittedName>
        <fullName evidence="1">Uncharacterized protein</fullName>
    </submittedName>
</protein>
<evidence type="ECO:0000313" key="1">
    <source>
        <dbReference type="EMBL" id="RCG22760.1"/>
    </source>
</evidence>
<dbReference type="RefSeq" id="WP_114033121.1">
    <property type="nucleotide sequence ID" value="NZ_QOIL01000027.1"/>
</dbReference>
<sequence>MYPQQYDLAERELAEELNAAEPAWLVYYRMHGRRFCAIACRDGVADPVLEATDVSELRALMRDAELVRAPAVPPQGRRGW</sequence>
<dbReference type="Proteomes" id="UP000253094">
    <property type="component" value="Unassembled WGS sequence"/>
</dbReference>
<dbReference type="AlphaFoldDB" id="A0A367EZZ2"/>
<comment type="caution">
    <text evidence="1">The sequence shown here is derived from an EMBL/GenBank/DDBJ whole genome shotgun (WGS) entry which is preliminary data.</text>
</comment>
<evidence type="ECO:0000313" key="2">
    <source>
        <dbReference type="Proteomes" id="UP000253094"/>
    </source>
</evidence>
<accession>A0A367EZZ2</accession>